<sequence>MLEFICCSLLTIFPDYLFRRFKQGKRIGQEITLFSMWYELRYGLSACFVLTVSLITTILYFHPSTQNVSSYFRTVTILPELSGRVEEVMIVNNQSIKKGEPIFRLNDSRQRAAEATASANLIELESAELLARDDLRSAKANLDAAEAAYEQTSDEYYRKNTLFLENSAAVSAREVERLENLLNERQAGIDAAKSAVTSATHRLEAQIPAQRQSAEAALHQAEIELSKMTVYAGVDGRIEQFDLRVGDYINPILRPAGILVPSDSGRTRFQAGFGQLSAQVIKPGMVAEMSCITAPFKIIPMVITNVQDVIPAGQIRPSDTLRDPQDNPRPGTLIAYLEPLYEGQADGIPPGSRCAVNAYTSNHERLQDPDLGTAAYVGLHVIDTVGYAHALILRFRSVLLPFKMLVFSGGH</sequence>
<dbReference type="GeneID" id="83880710"/>
<dbReference type="Gene3D" id="2.40.50.100">
    <property type="match status" value="1"/>
</dbReference>
<keyword evidence="1" id="KW-0175">Coiled coil</keyword>
<evidence type="ECO:0000256" key="1">
    <source>
        <dbReference type="SAM" id="Coils"/>
    </source>
</evidence>
<name>A0A0N7M924_9RHOB</name>
<feature type="coiled-coil region" evidence="1">
    <location>
        <begin position="135"/>
        <end position="195"/>
    </location>
</feature>
<evidence type="ECO:0000313" key="3">
    <source>
        <dbReference type="Proteomes" id="UP000051870"/>
    </source>
</evidence>
<keyword evidence="3" id="KW-1185">Reference proteome</keyword>
<dbReference type="STRING" id="1715693.PH7735_01663"/>
<dbReference type="Proteomes" id="UP000051870">
    <property type="component" value="Unassembled WGS sequence"/>
</dbReference>
<proteinExistence type="predicted"/>
<evidence type="ECO:0000313" key="2">
    <source>
        <dbReference type="EMBL" id="CUJ93765.1"/>
    </source>
</evidence>
<dbReference type="PANTHER" id="PTHR30367">
    <property type="entry name" value="P-HYDROXYBENZOIC ACID EFFLUX PUMP SUBUNIT AAEA-RELATED"/>
    <property type="match status" value="1"/>
</dbReference>
<accession>A0A0N7M924</accession>
<protein>
    <submittedName>
        <fullName evidence="2">Inner membrane protein YiaV</fullName>
    </submittedName>
</protein>
<gene>
    <name evidence="2" type="primary">yiaV</name>
    <name evidence="2" type="ORF">PH7735_01663</name>
</gene>
<dbReference type="RefSeq" id="WP_058310767.1">
    <property type="nucleotide sequence ID" value="NZ_CYTW01000001.1"/>
</dbReference>
<dbReference type="EMBL" id="CYTW01000001">
    <property type="protein sequence ID" value="CUJ93765.1"/>
    <property type="molecule type" value="Genomic_DNA"/>
</dbReference>
<reference evidence="3" key="1">
    <citation type="submission" date="2015-09" db="EMBL/GenBank/DDBJ databases">
        <authorList>
            <person name="Rodrigo-Torres Lidia"/>
            <person name="Arahal R.David."/>
        </authorList>
    </citation>
    <scope>NUCLEOTIDE SEQUENCE [LARGE SCALE GENOMIC DNA]</scope>
    <source>
        <strain evidence="3">CECT 7735</strain>
    </source>
</reference>
<dbReference type="AlphaFoldDB" id="A0A0N7M924"/>
<organism evidence="2 3">
    <name type="scientific">Shimia thalassica</name>
    <dbReference type="NCBI Taxonomy" id="1715693"/>
    <lineage>
        <taxon>Bacteria</taxon>
        <taxon>Pseudomonadati</taxon>
        <taxon>Pseudomonadota</taxon>
        <taxon>Alphaproteobacteria</taxon>
        <taxon>Rhodobacterales</taxon>
        <taxon>Roseobacteraceae</taxon>
    </lineage>
</organism>
<dbReference type="PANTHER" id="PTHR30367:SF12">
    <property type="entry name" value="P-HYDROXYBENZOIC ACID EFFLUX PUMP SUBUNIT AAEA"/>
    <property type="match status" value="1"/>
</dbReference>
<dbReference type="SUPFAM" id="SSF111369">
    <property type="entry name" value="HlyD-like secretion proteins"/>
    <property type="match status" value="2"/>
</dbReference>
<dbReference type="InterPro" id="IPR050393">
    <property type="entry name" value="MFP_Efflux_Pump"/>
</dbReference>
<dbReference type="Gene3D" id="1.10.287.470">
    <property type="entry name" value="Helix hairpin bin"/>
    <property type="match status" value="1"/>
</dbReference>